<dbReference type="InterPro" id="IPR036922">
    <property type="entry name" value="Rieske_2Fe-2S_sf"/>
</dbReference>
<dbReference type="GO" id="GO:0051537">
    <property type="term" value="F:2 iron, 2 sulfur cluster binding"/>
    <property type="evidence" value="ECO:0007669"/>
    <property type="project" value="UniProtKB-KW"/>
</dbReference>
<evidence type="ECO:0000259" key="5">
    <source>
        <dbReference type="PROSITE" id="PS51296"/>
    </source>
</evidence>
<dbReference type="PANTHER" id="PTHR21496:SF23">
    <property type="entry name" value="3-PHENYLPROPIONATE_CINNAMIC ACID DIOXYGENASE FERREDOXIN SUBUNIT"/>
    <property type="match status" value="1"/>
</dbReference>
<evidence type="ECO:0000313" key="7">
    <source>
        <dbReference type="Proteomes" id="UP000199170"/>
    </source>
</evidence>
<dbReference type="GO" id="GO:0046872">
    <property type="term" value="F:metal ion binding"/>
    <property type="evidence" value="ECO:0007669"/>
    <property type="project" value="UniProtKB-KW"/>
</dbReference>
<dbReference type="InterPro" id="IPR017941">
    <property type="entry name" value="Rieske_2Fe-2S"/>
</dbReference>
<dbReference type="GO" id="GO:0051213">
    <property type="term" value="F:dioxygenase activity"/>
    <property type="evidence" value="ECO:0007669"/>
    <property type="project" value="UniProtKB-KW"/>
</dbReference>
<dbReference type="AlphaFoldDB" id="A0A1H3IDN1"/>
<dbReference type="STRING" id="660517.SAMN04487946_109135"/>
<proteinExistence type="predicted"/>
<keyword evidence="6" id="KW-0560">Oxidoreductase</keyword>
<evidence type="ECO:0000256" key="1">
    <source>
        <dbReference type="ARBA" id="ARBA00022714"/>
    </source>
</evidence>
<keyword evidence="4" id="KW-0411">Iron-sulfur</keyword>
<keyword evidence="1" id="KW-0001">2Fe-2S</keyword>
<keyword evidence="6" id="KW-0223">Dioxygenase</keyword>
<feature type="domain" description="Rieske" evidence="5">
    <location>
        <begin position="4"/>
        <end position="117"/>
    </location>
</feature>
<dbReference type="PANTHER" id="PTHR21496">
    <property type="entry name" value="FERREDOXIN-RELATED"/>
    <property type="match status" value="1"/>
</dbReference>
<dbReference type="SUPFAM" id="SSF50022">
    <property type="entry name" value="ISP domain"/>
    <property type="match status" value="1"/>
</dbReference>
<protein>
    <submittedName>
        <fullName evidence="6">Ferredoxin subunit of nitrite reductase or a ring-hydroxylating dioxygenase</fullName>
    </submittedName>
</protein>
<keyword evidence="7" id="KW-1185">Reference proteome</keyword>
<accession>A0A1H3IDN1</accession>
<gene>
    <name evidence="6" type="ORF">SAMN04487946_109135</name>
</gene>
<dbReference type="PROSITE" id="PS51296">
    <property type="entry name" value="RIESKE"/>
    <property type="match status" value="1"/>
</dbReference>
<evidence type="ECO:0000256" key="2">
    <source>
        <dbReference type="ARBA" id="ARBA00022723"/>
    </source>
</evidence>
<evidence type="ECO:0000256" key="4">
    <source>
        <dbReference type="ARBA" id="ARBA00023014"/>
    </source>
</evidence>
<dbReference type="Gene3D" id="2.102.10.10">
    <property type="entry name" value="Rieske [2Fe-2S] iron-sulphur domain"/>
    <property type="match status" value="1"/>
</dbReference>
<dbReference type="Proteomes" id="UP000199170">
    <property type="component" value="Unassembled WGS sequence"/>
</dbReference>
<evidence type="ECO:0000313" key="6">
    <source>
        <dbReference type="EMBL" id="SDY25652.1"/>
    </source>
</evidence>
<reference evidence="7" key="1">
    <citation type="submission" date="2016-10" db="EMBL/GenBank/DDBJ databases">
        <authorList>
            <person name="Varghese N."/>
            <person name="Submissions S."/>
        </authorList>
    </citation>
    <scope>NUCLEOTIDE SEQUENCE [LARGE SCALE GENOMIC DNA]</scope>
    <source>
        <strain evidence="7">CGMCC 1.10118</strain>
    </source>
</reference>
<dbReference type="OrthoDB" id="6837at2157"/>
<dbReference type="EMBL" id="FNPB01000009">
    <property type="protein sequence ID" value="SDY25652.1"/>
    <property type="molecule type" value="Genomic_DNA"/>
</dbReference>
<dbReference type="RefSeq" id="WP_089768133.1">
    <property type="nucleotide sequence ID" value="NZ_FNPB01000009.1"/>
</dbReference>
<keyword evidence="2" id="KW-0479">Metal-binding</keyword>
<evidence type="ECO:0000256" key="3">
    <source>
        <dbReference type="ARBA" id="ARBA00023004"/>
    </source>
</evidence>
<organism evidence="6 7">
    <name type="scientific">Halobellus clavatus</name>
    <dbReference type="NCBI Taxonomy" id="660517"/>
    <lineage>
        <taxon>Archaea</taxon>
        <taxon>Methanobacteriati</taxon>
        <taxon>Methanobacteriota</taxon>
        <taxon>Stenosarchaea group</taxon>
        <taxon>Halobacteria</taxon>
        <taxon>Halobacteriales</taxon>
        <taxon>Haloferacaceae</taxon>
        <taxon>Halobellus</taxon>
    </lineage>
</organism>
<name>A0A1H3IDN1_9EURY</name>
<sequence>MTERYAIADVDEFDGDGSRVISEVEGQEIAVFRHEGEYYALANFCIHQAGPLCEGALSGSISTDEDGWDWVYDDEERYIVCPWHGWMFDIETGRSPKDERYAVPTYDAVVENGTVYAVR</sequence>
<dbReference type="Pfam" id="PF00355">
    <property type="entry name" value="Rieske"/>
    <property type="match status" value="1"/>
</dbReference>
<keyword evidence="3" id="KW-0408">Iron</keyword>